<accession>A0A2P5BW22</accession>
<dbReference type="AlphaFoldDB" id="A0A2P5BW22"/>
<dbReference type="SUPFAM" id="SSF56112">
    <property type="entry name" value="Protein kinase-like (PK-like)"/>
    <property type="match status" value="1"/>
</dbReference>
<dbReference type="GO" id="GO:0004674">
    <property type="term" value="F:protein serine/threonine kinase activity"/>
    <property type="evidence" value="ECO:0007669"/>
    <property type="project" value="InterPro"/>
</dbReference>
<evidence type="ECO:0000313" key="3">
    <source>
        <dbReference type="EMBL" id="PON52994.1"/>
    </source>
</evidence>
<feature type="compositionally biased region" description="Basic and acidic residues" evidence="1">
    <location>
        <begin position="146"/>
        <end position="157"/>
    </location>
</feature>
<dbReference type="STRING" id="3476.A0A2P5BW22"/>
<organism evidence="3 4">
    <name type="scientific">Parasponia andersonii</name>
    <name type="common">Sponia andersonii</name>
    <dbReference type="NCBI Taxonomy" id="3476"/>
    <lineage>
        <taxon>Eukaryota</taxon>
        <taxon>Viridiplantae</taxon>
        <taxon>Streptophyta</taxon>
        <taxon>Embryophyta</taxon>
        <taxon>Tracheophyta</taxon>
        <taxon>Spermatophyta</taxon>
        <taxon>Magnoliopsida</taxon>
        <taxon>eudicotyledons</taxon>
        <taxon>Gunneridae</taxon>
        <taxon>Pentapetalae</taxon>
        <taxon>rosids</taxon>
        <taxon>fabids</taxon>
        <taxon>Rosales</taxon>
        <taxon>Cannabaceae</taxon>
        <taxon>Parasponia</taxon>
    </lineage>
</organism>
<evidence type="ECO:0000256" key="1">
    <source>
        <dbReference type="SAM" id="MobiDB-lite"/>
    </source>
</evidence>
<evidence type="ECO:0000259" key="2">
    <source>
        <dbReference type="Pfam" id="PF11883"/>
    </source>
</evidence>
<evidence type="ECO:0000313" key="4">
    <source>
        <dbReference type="Proteomes" id="UP000237105"/>
    </source>
</evidence>
<dbReference type="PANTHER" id="PTHR27006:SF587">
    <property type="entry name" value="RECEPTOR-LIKE SERINE_THREONINE-PROTEIN KINASE"/>
    <property type="match status" value="1"/>
</dbReference>
<dbReference type="Gene3D" id="1.10.510.10">
    <property type="entry name" value="Transferase(Phosphotransferase) domain 1"/>
    <property type="match status" value="1"/>
</dbReference>
<keyword evidence="3" id="KW-0808">Transferase</keyword>
<feature type="domain" description="S-locus receptor kinase C-terminal" evidence="2">
    <location>
        <begin position="125"/>
        <end position="169"/>
    </location>
</feature>
<name>A0A2P5BW22_PARAD</name>
<comment type="caution">
    <text evidence="3">The sequence shown here is derived from an EMBL/GenBank/DDBJ whole genome shotgun (WGS) entry which is preliminary data.</text>
</comment>
<sequence>MDLLLFQNKWTCSINSNQNIDLIVEYISDGQFSDVFSFGVLAVEIVSGEKNRGLHRENHGLTLIGHAWALLKEGRPLELLDKCLLSSYDNLHEVLRCIHIGLLCVQQNPTDRPSMSSVVSMLGSETDLPQPKQPGYFMEMDIGKFGDRSSSKPESYSRNDMSITLLEAR</sequence>
<protein>
    <submittedName>
        <fullName evidence="3">Tyrosine-protein kinase</fullName>
    </submittedName>
</protein>
<keyword evidence="4" id="KW-1185">Reference proteome</keyword>
<reference evidence="4" key="1">
    <citation type="submission" date="2016-06" db="EMBL/GenBank/DDBJ databases">
        <title>Parallel loss of symbiosis genes in relatives of nitrogen-fixing non-legume Parasponia.</title>
        <authorList>
            <person name="Van Velzen R."/>
            <person name="Holmer R."/>
            <person name="Bu F."/>
            <person name="Rutten L."/>
            <person name="Van Zeijl A."/>
            <person name="Liu W."/>
            <person name="Santuari L."/>
            <person name="Cao Q."/>
            <person name="Sharma T."/>
            <person name="Shen D."/>
            <person name="Roswanjaya Y."/>
            <person name="Wardhani T."/>
            <person name="Kalhor M.S."/>
            <person name="Jansen J."/>
            <person name="Van den Hoogen J."/>
            <person name="Gungor B."/>
            <person name="Hartog M."/>
            <person name="Hontelez J."/>
            <person name="Verver J."/>
            <person name="Yang W.-C."/>
            <person name="Schijlen E."/>
            <person name="Repin R."/>
            <person name="Schilthuizen M."/>
            <person name="Schranz E."/>
            <person name="Heidstra R."/>
            <person name="Miyata K."/>
            <person name="Fedorova E."/>
            <person name="Kohlen W."/>
            <person name="Bisseling T."/>
            <person name="Smit S."/>
            <person name="Geurts R."/>
        </authorList>
    </citation>
    <scope>NUCLEOTIDE SEQUENCE [LARGE SCALE GENOMIC DNA]</scope>
    <source>
        <strain evidence="4">cv. WU1-14</strain>
    </source>
</reference>
<dbReference type="Proteomes" id="UP000237105">
    <property type="component" value="Unassembled WGS sequence"/>
</dbReference>
<dbReference type="PANTHER" id="PTHR27006">
    <property type="entry name" value="PROMASTIGOTE SURFACE ANTIGEN PROTEIN PSA"/>
    <property type="match status" value="1"/>
</dbReference>
<dbReference type="InterPro" id="IPR011009">
    <property type="entry name" value="Kinase-like_dom_sf"/>
</dbReference>
<keyword evidence="3" id="KW-0418">Kinase</keyword>
<gene>
    <name evidence="3" type="ORF">PanWU01x14_205300</name>
</gene>
<feature type="region of interest" description="Disordered" evidence="1">
    <location>
        <begin position="146"/>
        <end position="169"/>
    </location>
</feature>
<dbReference type="OrthoDB" id="4062651at2759"/>
<proteinExistence type="predicted"/>
<dbReference type="Pfam" id="PF11883">
    <property type="entry name" value="DUF3403"/>
    <property type="match status" value="1"/>
</dbReference>
<dbReference type="InterPro" id="IPR021820">
    <property type="entry name" value="S-locus_recpt_kinase_C"/>
</dbReference>
<dbReference type="EMBL" id="JXTB01000212">
    <property type="protein sequence ID" value="PON52994.1"/>
    <property type="molecule type" value="Genomic_DNA"/>
</dbReference>